<keyword evidence="12" id="KW-1185">Reference proteome</keyword>
<dbReference type="Gene3D" id="2.40.10.10">
    <property type="entry name" value="Trypsin-like serine proteases"/>
    <property type="match status" value="1"/>
</dbReference>
<dbReference type="SUPFAM" id="SSF50494">
    <property type="entry name" value="Trypsin-like serine proteases"/>
    <property type="match status" value="1"/>
</dbReference>
<dbReference type="GO" id="GO:0004252">
    <property type="term" value="F:serine-type endopeptidase activity"/>
    <property type="evidence" value="ECO:0007669"/>
    <property type="project" value="InterPro"/>
</dbReference>
<evidence type="ECO:0000256" key="3">
    <source>
        <dbReference type="ARBA" id="ARBA00022801"/>
    </source>
</evidence>
<dbReference type="GO" id="GO:0046872">
    <property type="term" value="F:metal ion binding"/>
    <property type="evidence" value="ECO:0007669"/>
    <property type="project" value="UniProtKB-KW"/>
</dbReference>
<keyword evidence="5" id="KW-0106">Calcium</keyword>
<dbReference type="InterPro" id="IPR033116">
    <property type="entry name" value="TRYPSIN_SER"/>
</dbReference>
<keyword evidence="6" id="KW-0865">Zymogen</keyword>
<dbReference type="Pfam" id="PF00089">
    <property type="entry name" value="Trypsin"/>
    <property type="match status" value="1"/>
</dbReference>
<comment type="caution">
    <text evidence="10">The sequence shown here is derived from an EMBL/GenBank/DDBJ whole genome shotgun (WGS) entry which is preliminary data.</text>
</comment>
<dbReference type="InterPro" id="IPR051487">
    <property type="entry name" value="Ser/Thr_Proteases_Immune/Dev"/>
</dbReference>
<protein>
    <recommendedName>
        <fullName evidence="9">Peptidase S1 domain-containing protein</fullName>
    </recommendedName>
</protein>
<evidence type="ECO:0000259" key="9">
    <source>
        <dbReference type="PROSITE" id="PS50240"/>
    </source>
</evidence>
<proteinExistence type="inferred from homology"/>
<keyword evidence="2" id="KW-0479">Metal-binding</keyword>
<gene>
    <name evidence="11" type="ORF">Zmor_005585</name>
    <name evidence="10" type="ORF">Zmor_019300</name>
</gene>
<keyword evidence="1" id="KW-0645">Protease</keyword>
<evidence type="ECO:0000256" key="2">
    <source>
        <dbReference type="ARBA" id="ARBA00022723"/>
    </source>
</evidence>
<dbReference type="EMBL" id="JALNTZ010000002">
    <property type="protein sequence ID" value="KAJ3661176.1"/>
    <property type="molecule type" value="Genomic_DNA"/>
</dbReference>
<dbReference type="PROSITE" id="PS50240">
    <property type="entry name" value="TRYPSIN_DOM"/>
    <property type="match status" value="1"/>
</dbReference>
<dbReference type="GO" id="GO:0006508">
    <property type="term" value="P:proteolysis"/>
    <property type="evidence" value="ECO:0007669"/>
    <property type="project" value="UniProtKB-KW"/>
</dbReference>
<dbReference type="EMBL" id="JALNTZ010000006">
    <property type="protein sequence ID" value="KAJ3647421.1"/>
    <property type="molecule type" value="Genomic_DNA"/>
</dbReference>
<dbReference type="AlphaFoldDB" id="A0AA38M8J9"/>
<dbReference type="InterPro" id="IPR009003">
    <property type="entry name" value="Peptidase_S1_PA"/>
</dbReference>
<evidence type="ECO:0000256" key="4">
    <source>
        <dbReference type="ARBA" id="ARBA00022825"/>
    </source>
</evidence>
<keyword evidence="7" id="KW-1015">Disulfide bond</keyword>
<evidence type="ECO:0000256" key="6">
    <source>
        <dbReference type="ARBA" id="ARBA00023145"/>
    </source>
</evidence>
<comment type="similarity">
    <text evidence="8">Belongs to the peptidase S1 family. CLIP subfamily.</text>
</comment>
<sequence>MPRGQLMIQNFVGSFMEIAGWGVSKLSGVSNKMSTVLLHVRIPIIDKDKCREIVEDASMGPGQFCAGGDEGFDSCRGDSGGPVMRVESFGDTPRYYIVGLVSFGPRDCGTDKPAIYTDVTKYKKWILDHIQA</sequence>
<dbReference type="SMART" id="SM00020">
    <property type="entry name" value="Tryp_SPc"/>
    <property type="match status" value="1"/>
</dbReference>
<keyword evidence="3" id="KW-0378">Hydrolase</keyword>
<feature type="domain" description="Peptidase S1" evidence="9">
    <location>
        <begin position="1"/>
        <end position="131"/>
    </location>
</feature>
<name>A0AA38M8J9_9CUCU</name>
<reference evidence="10" key="1">
    <citation type="journal article" date="2023" name="G3 (Bethesda)">
        <title>Whole genome assemblies of Zophobas morio and Tenebrio molitor.</title>
        <authorList>
            <person name="Kaur S."/>
            <person name="Stinson S.A."/>
            <person name="diCenzo G.C."/>
        </authorList>
    </citation>
    <scope>NUCLEOTIDE SEQUENCE</scope>
    <source>
        <strain evidence="10">QUZm001</strain>
    </source>
</reference>
<evidence type="ECO:0000256" key="7">
    <source>
        <dbReference type="ARBA" id="ARBA00023157"/>
    </source>
</evidence>
<dbReference type="PROSITE" id="PS00135">
    <property type="entry name" value="TRYPSIN_SER"/>
    <property type="match status" value="1"/>
</dbReference>
<evidence type="ECO:0000313" key="10">
    <source>
        <dbReference type="EMBL" id="KAJ3647421.1"/>
    </source>
</evidence>
<accession>A0AA38M8J9</accession>
<dbReference type="FunFam" id="2.40.10.10:FF:000078">
    <property type="entry name" value="Serine protease H137"/>
    <property type="match status" value="1"/>
</dbReference>
<dbReference type="InterPro" id="IPR001254">
    <property type="entry name" value="Trypsin_dom"/>
</dbReference>
<dbReference type="InterPro" id="IPR043504">
    <property type="entry name" value="Peptidase_S1_PA_chymotrypsin"/>
</dbReference>
<evidence type="ECO:0000256" key="1">
    <source>
        <dbReference type="ARBA" id="ARBA00022670"/>
    </source>
</evidence>
<evidence type="ECO:0000256" key="5">
    <source>
        <dbReference type="ARBA" id="ARBA00022837"/>
    </source>
</evidence>
<evidence type="ECO:0000256" key="8">
    <source>
        <dbReference type="ARBA" id="ARBA00024195"/>
    </source>
</evidence>
<keyword evidence="4" id="KW-0720">Serine protease</keyword>
<dbReference type="PANTHER" id="PTHR24256">
    <property type="entry name" value="TRYPTASE-RELATED"/>
    <property type="match status" value="1"/>
</dbReference>
<organism evidence="10 12">
    <name type="scientific">Zophobas morio</name>
    <dbReference type="NCBI Taxonomy" id="2755281"/>
    <lineage>
        <taxon>Eukaryota</taxon>
        <taxon>Metazoa</taxon>
        <taxon>Ecdysozoa</taxon>
        <taxon>Arthropoda</taxon>
        <taxon>Hexapoda</taxon>
        <taxon>Insecta</taxon>
        <taxon>Pterygota</taxon>
        <taxon>Neoptera</taxon>
        <taxon>Endopterygota</taxon>
        <taxon>Coleoptera</taxon>
        <taxon>Polyphaga</taxon>
        <taxon>Cucujiformia</taxon>
        <taxon>Tenebrionidae</taxon>
        <taxon>Zophobas</taxon>
    </lineage>
</organism>
<evidence type="ECO:0000313" key="11">
    <source>
        <dbReference type="EMBL" id="KAJ3661176.1"/>
    </source>
</evidence>
<evidence type="ECO:0000313" key="12">
    <source>
        <dbReference type="Proteomes" id="UP001168821"/>
    </source>
</evidence>
<dbReference type="Proteomes" id="UP001168821">
    <property type="component" value="Unassembled WGS sequence"/>
</dbReference>